<keyword evidence="2" id="KW-1185">Reference proteome</keyword>
<name>A0ABD2NV29_9CUCU</name>
<dbReference type="Proteomes" id="UP001516400">
    <property type="component" value="Unassembled WGS sequence"/>
</dbReference>
<dbReference type="AlphaFoldDB" id="A0ABD2NV29"/>
<sequence>MDLTNLHQVFNEPSHIINASNIKACEYKDDIINAHFSEHLDRPMNLILETEPRSCQHELIEEVKWDVMAHIINLKNQLHMAYTALVKNINILETYTPHSKGNIRKTGPCG</sequence>
<gene>
    <name evidence="1" type="ORF">HHI36_005400</name>
</gene>
<organism evidence="1 2">
    <name type="scientific">Cryptolaemus montrouzieri</name>
    <dbReference type="NCBI Taxonomy" id="559131"/>
    <lineage>
        <taxon>Eukaryota</taxon>
        <taxon>Metazoa</taxon>
        <taxon>Ecdysozoa</taxon>
        <taxon>Arthropoda</taxon>
        <taxon>Hexapoda</taxon>
        <taxon>Insecta</taxon>
        <taxon>Pterygota</taxon>
        <taxon>Neoptera</taxon>
        <taxon>Endopterygota</taxon>
        <taxon>Coleoptera</taxon>
        <taxon>Polyphaga</taxon>
        <taxon>Cucujiformia</taxon>
        <taxon>Coccinelloidea</taxon>
        <taxon>Coccinellidae</taxon>
        <taxon>Scymninae</taxon>
        <taxon>Scymnini</taxon>
        <taxon>Cryptolaemus</taxon>
    </lineage>
</organism>
<reference evidence="1 2" key="1">
    <citation type="journal article" date="2021" name="BMC Biol.">
        <title>Horizontally acquired antibacterial genes associated with adaptive radiation of ladybird beetles.</title>
        <authorList>
            <person name="Li H.S."/>
            <person name="Tang X.F."/>
            <person name="Huang Y.H."/>
            <person name="Xu Z.Y."/>
            <person name="Chen M.L."/>
            <person name="Du X.Y."/>
            <person name="Qiu B.Y."/>
            <person name="Chen P.T."/>
            <person name="Zhang W."/>
            <person name="Slipinski A."/>
            <person name="Escalona H.E."/>
            <person name="Waterhouse R.M."/>
            <person name="Zwick A."/>
            <person name="Pang H."/>
        </authorList>
    </citation>
    <scope>NUCLEOTIDE SEQUENCE [LARGE SCALE GENOMIC DNA]</scope>
    <source>
        <strain evidence="1">SYSU2018</strain>
    </source>
</reference>
<dbReference type="EMBL" id="JABFTP020000144">
    <property type="protein sequence ID" value="KAL3282206.1"/>
    <property type="molecule type" value="Genomic_DNA"/>
</dbReference>
<proteinExistence type="predicted"/>
<evidence type="ECO:0000313" key="2">
    <source>
        <dbReference type="Proteomes" id="UP001516400"/>
    </source>
</evidence>
<accession>A0ABD2NV29</accession>
<evidence type="ECO:0000313" key="1">
    <source>
        <dbReference type="EMBL" id="KAL3282206.1"/>
    </source>
</evidence>
<comment type="caution">
    <text evidence="1">The sequence shown here is derived from an EMBL/GenBank/DDBJ whole genome shotgun (WGS) entry which is preliminary data.</text>
</comment>
<protein>
    <submittedName>
        <fullName evidence="1">Uncharacterized protein</fullName>
    </submittedName>
</protein>